<evidence type="ECO:0000313" key="1">
    <source>
        <dbReference type="EMBL" id="MDX8485037.1"/>
    </source>
</evidence>
<name>A0ABU4YDM6_9HYPH</name>
<comment type="caution">
    <text evidence="1">The sequence shown here is derived from an EMBL/GenBank/DDBJ whole genome shotgun (WGS) entry which is preliminary data.</text>
</comment>
<dbReference type="EMBL" id="JAVIIV010000003">
    <property type="protein sequence ID" value="MDX8485037.1"/>
    <property type="molecule type" value="Genomic_DNA"/>
</dbReference>
<proteinExistence type="predicted"/>
<evidence type="ECO:0000313" key="2">
    <source>
        <dbReference type="Proteomes" id="UP001280156"/>
    </source>
</evidence>
<organism evidence="1 2">
    <name type="scientific">Mesorhizobium humile</name>
    <dbReference type="NCBI Taxonomy" id="3072313"/>
    <lineage>
        <taxon>Bacteria</taxon>
        <taxon>Pseudomonadati</taxon>
        <taxon>Pseudomonadota</taxon>
        <taxon>Alphaproteobacteria</taxon>
        <taxon>Hyphomicrobiales</taxon>
        <taxon>Phyllobacteriaceae</taxon>
        <taxon>Mesorhizobium</taxon>
    </lineage>
</organism>
<reference evidence="1 2" key="1">
    <citation type="submission" date="2023-08" db="EMBL/GenBank/DDBJ databases">
        <title>Implementing the SeqCode for naming new Mesorhizobium species isolated from Vachellia karroo root nodules.</title>
        <authorList>
            <person name="Van Lill M."/>
        </authorList>
    </citation>
    <scope>NUCLEOTIDE SEQUENCE [LARGE SCALE GENOMIC DNA]</scope>
    <source>
        <strain evidence="1 2">VK2B</strain>
    </source>
</reference>
<protein>
    <submittedName>
        <fullName evidence="1">Uncharacterized protein</fullName>
    </submittedName>
</protein>
<dbReference type="Proteomes" id="UP001280156">
    <property type="component" value="Unassembled WGS sequence"/>
</dbReference>
<gene>
    <name evidence="1" type="ORF">RFM52_07530</name>
</gene>
<keyword evidence="2" id="KW-1185">Reference proteome</keyword>
<sequence length="155" mass="17312">MSNSDARVEVFVFSSDSITNIWAGYGARTWAVRAGDSSATKAKITKSARFAPGSFGLLYCKPWKAFTVPFVSITAPDTQRSEREIWHDEWILPFTFAPLSGPTGRLMGDELYDLLEGVGNNFSNYLSVQGNFDFQPSSILRKDWELIIRKLSSDA</sequence>
<accession>A0ABU4YDM6</accession>